<dbReference type="PROSITE" id="PS51186">
    <property type="entry name" value="GNAT"/>
    <property type="match status" value="1"/>
</dbReference>
<gene>
    <name evidence="5" type="ORF">UU34_C0027G0009</name>
</gene>
<dbReference type="InterPro" id="IPR016181">
    <property type="entry name" value="Acyl_CoA_acyltransferase"/>
</dbReference>
<feature type="region of interest" description="Disordered" evidence="3">
    <location>
        <begin position="24"/>
        <end position="48"/>
    </location>
</feature>
<dbReference type="Pfam" id="PF00583">
    <property type="entry name" value="Acetyltransf_1"/>
    <property type="match status" value="1"/>
</dbReference>
<dbReference type="SUPFAM" id="SSF55729">
    <property type="entry name" value="Acyl-CoA N-acyltransferases (Nat)"/>
    <property type="match status" value="1"/>
</dbReference>
<dbReference type="Proteomes" id="UP000034854">
    <property type="component" value="Unassembled WGS sequence"/>
</dbReference>
<feature type="domain" description="N-acetyltransferase" evidence="4">
    <location>
        <begin position="8"/>
        <end position="143"/>
    </location>
</feature>
<proteinExistence type="predicted"/>
<reference evidence="5 6" key="1">
    <citation type="journal article" date="2015" name="Nature">
        <title>rRNA introns, odd ribosomes, and small enigmatic genomes across a large radiation of phyla.</title>
        <authorList>
            <person name="Brown C.T."/>
            <person name="Hug L.A."/>
            <person name="Thomas B.C."/>
            <person name="Sharon I."/>
            <person name="Castelle C.J."/>
            <person name="Singh A."/>
            <person name="Wilkins M.J."/>
            <person name="Williams K.H."/>
            <person name="Banfield J.F."/>
        </authorList>
    </citation>
    <scope>NUCLEOTIDE SEQUENCE [LARGE SCALE GENOMIC DNA]</scope>
</reference>
<sequence length="154" mass="17449">MPKELDFVIIRSYTQDDHKALERLHRENWPKPKSGKDSNSDDLTPEPTETVFIAGSGTGEIVGSIYYYPRIVDADLHSLVVKKEYRRQGIAAELIKVAQDQAQRDGFTKIIIGAGNKKLVRYYESLGFSLISNRKKRLAKDIGTTNRPIDNNNL</sequence>
<evidence type="ECO:0000313" key="6">
    <source>
        <dbReference type="Proteomes" id="UP000034854"/>
    </source>
</evidence>
<feature type="compositionally biased region" description="Basic and acidic residues" evidence="3">
    <location>
        <begin position="24"/>
        <end position="39"/>
    </location>
</feature>
<keyword evidence="2" id="KW-0012">Acyltransferase</keyword>
<dbReference type="InterPro" id="IPR000182">
    <property type="entry name" value="GNAT_dom"/>
</dbReference>
<dbReference type="AlphaFoldDB" id="A0A0G0UA91"/>
<evidence type="ECO:0000256" key="3">
    <source>
        <dbReference type="SAM" id="MobiDB-lite"/>
    </source>
</evidence>
<organism evidence="5 6">
    <name type="scientific">Candidatus Curtissbacteria bacterium GW2011_GWA1_41_11</name>
    <dbReference type="NCBI Taxonomy" id="1618409"/>
    <lineage>
        <taxon>Bacteria</taxon>
        <taxon>Candidatus Curtissiibacteriota</taxon>
    </lineage>
</organism>
<accession>A0A0G0UA91</accession>
<evidence type="ECO:0000256" key="2">
    <source>
        <dbReference type="ARBA" id="ARBA00023315"/>
    </source>
</evidence>
<keyword evidence="1" id="KW-0808">Transferase</keyword>
<name>A0A0G0UA91_9BACT</name>
<dbReference type="CDD" id="cd04301">
    <property type="entry name" value="NAT_SF"/>
    <property type="match status" value="1"/>
</dbReference>
<dbReference type="Gene3D" id="3.40.630.30">
    <property type="match status" value="1"/>
</dbReference>
<dbReference type="EMBL" id="LCAG01000027">
    <property type="protein sequence ID" value="KKR85909.1"/>
    <property type="molecule type" value="Genomic_DNA"/>
</dbReference>
<dbReference type="InterPro" id="IPR050832">
    <property type="entry name" value="Bact_Acetyltransf"/>
</dbReference>
<evidence type="ECO:0000259" key="4">
    <source>
        <dbReference type="PROSITE" id="PS51186"/>
    </source>
</evidence>
<evidence type="ECO:0000313" key="5">
    <source>
        <dbReference type="EMBL" id="KKR85909.1"/>
    </source>
</evidence>
<comment type="caution">
    <text evidence="5">The sequence shown here is derived from an EMBL/GenBank/DDBJ whole genome shotgun (WGS) entry which is preliminary data.</text>
</comment>
<protein>
    <recommendedName>
        <fullName evidence="4">N-acetyltransferase domain-containing protein</fullName>
    </recommendedName>
</protein>
<dbReference type="GO" id="GO:0016747">
    <property type="term" value="F:acyltransferase activity, transferring groups other than amino-acyl groups"/>
    <property type="evidence" value="ECO:0007669"/>
    <property type="project" value="InterPro"/>
</dbReference>
<dbReference type="PANTHER" id="PTHR43877">
    <property type="entry name" value="AMINOALKYLPHOSPHONATE N-ACETYLTRANSFERASE-RELATED-RELATED"/>
    <property type="match status" value="1"/>
</dbReference>
<evidence type="ECO:0000256" key="1">
    <source>
        <dbReference type="ARBA" id="ARBA00022679"/>
    </source>
</evidence>